<dbReference type="Proteomes" id="UP001589943">
    <property type="component" value="Unassembled WGS sequence"/>
</dbReference>
<organism evidence="3 4">
    <name type="scientific">Novosphingobium aquiterrae</name>
    <dbReference type="NCBI Taxonomy" id="624388"/>
    <lineage>
        <taxon>Bacteria</taxon>
        <taxon>Pseudomonadati</taxon>
        <taxon>Pseudomonadota</taxon>
        <taxon>Alphaproteobacteria</taxon>
        <taxon>Sphingomonadales</taxon>
        <taxon>Sphingomonadaceae</taxon>
        <taxon>Novosphingobium</taxon>
    </lineage>
</organism>
<evidence type="ECO:0000256" key="1">
    <source>
        <dbReference type="SAM" id="MobiDB-lite"/>
    </source>
</evidence>
<feature type="region of interest" description="Disordered" evidence="1">
    <location>
        <begin position="46"/>
        <end position="74"/>
    </location>
</feature>
<feature type="compositionally biased region" description="Polar residues" evidence="1">
    <location>
        <begin position="62"/>
        <end position="74"/>
    </location>
</feature>
<dbReference type="RefSeq" id="WP_379481869.1">
    <property type="nucleotide sequence ID" value="NZ_JBHLTL010000009.1"/>
</dbReference>
<name>A0ABV6PKM7_9SPHN</name>
<keyword evidence="2" id="KW-0732">Signal</keyword>
<dbReference type="EMBL" id="JBHLTL010000009">
    <property type="protein sequence ID" value="MFC0590404.1"/>
    <property type="molecule type" value="Genomic_DNA"/>
</dbReference>
<gene>
    <name evidence="3" type="ORF">ACFFF7_13390</name>
</gene>
<comment type="caution">
    <text evidence="3">The sequence shown here is derived from an EMBL/GenBank/DDBJ whole genome shotgun (WGS) entry which is preliminary data.</text>
</comment>
<accession>A0ABV6PKM7</accession>
<evidence type="ECO:0000256" key="2">
    <source>
        <dbReference type="SAM" id="SignalP"/>
    </source>
</evidence>
<sequence>MRLTIAAMFTGANLLASPAHATETIKYTYDAKGRMVKVERTGTVNNGVTTNYSHDKADNRTNVKTTGSGNAPPP</sequence>
<feature type="chain" id="PRO_5045612459" description="YD repeat-containing protein" evidence="2">
    <location>
        <begin position="22"/>
        <end position="74"/>
    </location>
</feature>
<protein>
    <recommendedName>
        <fullName evidence="5">YD repeat-containing protein</fullName>
    </recommendedName>
</protein>
<feature type="signal peptide" evidence="2">
    <location>
        <begin position="1"/>
        <end position="21"/>
    </location>
</feature>
<evidence type="ECO:0000313" key="3">
    <source>
        <dbReference type="EMBL" id="MFC0590404.1"/>
    </source>
</evidence>
<reference evidence="3 4" key="1">
    <citation type="submission" date="2024-09" db="EMBL/GenBank/DDBJ databases">
        <authorList>
            <person name="Sun Q."/>
            <person name="Mori K."/>
        </authorList>
    </citation>
    <scope>NUCLEOTIDE SEQUENCE [LARGE SCALE GENOMIC DNA]</scope>
    <source>
        <strain evidence="3 4">NCAIM B.02537</strain>
    </source>
</reference>
<proteinExistence type="predicted"/>
<dbReference type="Gene3D" id="2.180.10.10">
    <property type="entry name" value="RHS repeat-associated core"/>
    <property type="match status" value="1"/>
</dbReference>
<evidence type="ECO:0000313" key="4">
    <source>
        <dbReference type="Proteomes" id="UP001589943"/>
    </source>
</evidence>
<keyword evidence="4" id="KW-1185">Reference proteome</keyword>
<evidence type="ECO:0008006" key="5">
    <source>
        <dbReference type="Google" id="ProtNLM"/>
    </source>
</evidence>